<accession>A0ABY2B8Y1</accession>
<evidence type="ECO:0000313" key="2">
    <source>
        <dbReference type="EMBL" id="TCO09554.1"/>
    </source>
</evidence>
<protein>
    <recommendedName>
        <fullName evidence="4">Multicopper oxidase</fullName>
    </recommendedName>
</protein>
<dbReference type="Proteomes" id="UP000295818">
    <property type="component" value="Unassembled WGS sequence"/>
</dbReference>
<name>A0ABY2B8Y1_9ACTN</name>
<dbReference type="EMBL" id="SLWM01000039">
    <property type="protein sequence ID" value="TCO09554.1"/>
    <property type="molecule type" value="Genomic_DNA"/>
</dbReference>
<organism evidence="2 3">
    <name type="scientific">Kribbella orskensis</name>
    <dbReference type="NCBI Taxonomy" id="2512216"/>
    <lineage>
        <taxon>Bacteria</taxon>
        <taxon>Bacillati</taxon>
        <taxon>Actinomycetota</taxon>
        <taxon>Actinomycetes</taxon>
        <taxon>Propionibacteriales</taxon>
        <taxon>Kribbellaceae</taxon>
        <taxon>Kribbella</taxon>
    </lineage>
</organism>
<feature type="region of interest" description="Disordered" evidence="1">
    <location>
        <begin position="298"/>
        <end position="317"/>
    </location>
</feature>
<reference evidence="2 3" key="1">
    <citation type="journal article" date="2015" name="Stand. Genomic Sci.">
        <title>Genomic Encyclopedia of Bacterial and Archaeal Type Strains, Phase III: the genomes of soil and plant-associated and newly described type strains.</title>
        <authorList>
            <person name="Whitman W.B."/>
            <person name="Woyke T."/>
            <person name="Klenk H.P."/>
            <person name="Zhou Y."/>
            <person name="Lilburn T.G."/>
            <person name="Beck B.J."/>
            <person name="De Vos P."/>
            <person name="Vandamme P."/>
            <person name="Eisen J.A."/>
            <person name="Garrity G."/>
            <person name="Hugenholtz P."/>
            <person name="Kyrpides N.C."/>
        </authorList>
    </citation>
    <scope>NUCLEOTIDE SEQUENCE [LARGE SCALE GENOMIC DNA]</scope>
    <source>
        <strain evidence="2 3">VKM Ac-2538</strain>
    </source>
</reference>
<dbReference type="RefSeq" id="WP_132197101.1">
    <property type="nucleotide sequence ID" value="NZ_SLWM01000039.1"/>
</dbReference>
<gene>
    <name evidence="2" type="ORF">EV644_13921</name>
</gene>
<sequence>MATPASRFHPVPEAEHALLPLWLPPDLRPLDEAVADAMAADPVCEGRPAAAPSVDGVDAVEVDRMVPVSGNLAVRPQQFWLGPARPGQTVTLWNRYNPVHLSIDGVRIKTLPSRFSVVDLARLRRGDARPAGPPPAPLAPPGPGVLAGGAVVELDRTVNACGWSHWPATARSGFCWTGRGSPCGWRNTSCTWSPTAGCGAPWPHPSDPRPAAACAVRRSPGHHLSSPTDRSGVHAAGVVARRAPGLRQRLHDGLPHAGQTVTPEVDDTRFRILDQHQSMLAAVPRTNTEEVTRYKATRPHGLGSVKDHLKPNRQTLI</sequence>
<evidence type="ECO:0000313" key="3">
    <source>
        <dbReference type="Proteomes" id="UP000295818"/>
    </source>
</evidence>
<comment type="caution">
    <text evidence="2">The sequence shown here is derived from an EMBL/GenBank/DDBJ whole genome shotgun (WGS) entry which is preliminary data.</text>
</comment>
<evidence type="ECO:0000256" key="1">
    <source>
        <dbReference type="SAM" id="MobiDB-lite"/>
    </source>
</evidence>
<keyword evidence="3" id="KW-1185">Reference proteome</keyword>
<evidence type="ECO:0008006" key="4">
    <source>
        <dbReference type="Google" id="ProtNLM"/>
    </source>
</evidence>
<proteinExistence type="predicted"/>